<feature type="region of interest" description="Disordered" evidence="15">
    <location>
        <begin position="87"/>
        <end position="107"/>
    </location>
</feature>
<dbReference type="FunFam" id="1.10.510.10:FF:000235">
    <property type="entry name" value="Serine/threonine-protein kinase ark1"/>
    <property type="match status" value="1"/>
</dbReference>
<dbReference type="PANTHER" id="PTHR24350">
    <property type="entry name" value="SERINE/THREONINE-PROTEIN KINASE IAL-RELATED"/>
    <property type="match status" value="1"/>
</dbReference>
<dbReference type="PROSITE" id="PS00107">
    <property type="entry name" value="PROTEIN_KINASE_ATP"/>
    <property type="match status" value="1"/>
</dbReference>
<keyword evidence="7 11" id="KW-0067">ATP-binding</keyword>
<dbReference type="InterPro" id="IPR017441">
    <property type="entry name" value="Protein_kinase_ATP_BS"/>
</dbReference>
<dbReference type="PROSITE" id="PS00108">
    <property type="entry name" value="PROTEIN_KINASE_ST"/>
    <property type="match status" value="1"/>
</dbReference>
<feature type="binding site" evidence="11">
    <location>
        <begin position="193"/>
        <end position="195"/>
    </location>
    <ligand>
        <name>ATP</name>
        <dbReference type="ChEBI" id="CHEBI:30616"/>
    </ligand>
</feature>
<sequence>MAPQKPTAAADAHLTGTSEPKKLKVALADLKSTLQSTKAKLRSYSRSKVTKARAKGKAVKKRERRKQTTMRISVSEETVGFMAVSSSSDELESDTGASSCTASSEPHPSLAARDFEVGATLGRGKFGRVYLARHLATNYICALKIISKVQASTQEEEKLIRRELEIYQNLAHKNILKLLGWFHDEKSIYLVLEFAAGGSLYSRLKKQPKSRFTEYQTAIYMAQIASALRYMHSKNIMHRDIKPENILLGFHSEIKLADFGYSVHSESGHRSTVCGTLDYLSPEVAVMMLKPGMSVGWYTKAIDQWSLGVLMYELLVGRPPFEMKNTKSTQRKIANFKGKGIKFPGHISQGAEELIRELLNLDAEKRMSLDDVLSHRWIMGHVGKSVQSGLRSFDQLLQSGA</sequence>
<dbReference type="FunFam" id="3.30.200.20:FF:000042">
    <property type="entry name" value="Aurora kinase A"/>
    <property type="match status" value="1"/>
</dbReference>
<evidence type="ECO:0000256" key="2">
    <source>
        <dbReference type="ARBA" id="ARBA00021157"/>
    </source>
</evidence>
<comment type="catalytic activity">
    <reaction evidence="8 14">
        <text>L-threonyl-[protein] + ATP = O-phospho-L-threonyl-[protein] + ADP + H(+)</text>
        <dbReference type="Rhea" id="RHEA:46608"/>
        <dbReference type="Rhea" id="RHEA-COMP:11060"/>
        <dbReference type="Rhea" id="RHEA-COMP:11605"/>
        <dbReference type="ChEBI" id="CHEBI:15378"/>
        <dbReference type="ChEBI" id="CHEBI:30013"/>
        <dbReference type="ChEBI" id="CHEBI:30616"/>
        <dbReference type="ChEBI" id="CHEBI:61977"/>
        <dbReference type="ChEBI" id="CHEBI:456216"/>
        <dbReference type="EC" id="2.7.11.1"/>
    </reaction>
</comment>
<dbReference type="GO" id="GO:0032465">
    <property type="term" value="P:regulation of cytokinesis"/>
    <property type="evidence" value="ECO:0007669"/>
    <property type="project" value="UniProtKB-ARBA"/>
</dbReference>
<evidence type="ECO:0000256" key="7">
    <source>
        <dbReference type="ARBA" id="ARBA00022840"/>
    </source>
</evidence>
<protein>
    <recommendedName>
        <fullName evidence="2 14">Aurora kinase</fullName>
        <ecNumber evidence="1 14">2.7.11.1</ecNumber>
    </recommendedName>
</protein>
<dbReference type="Pfam" id="PF00069">
    <property type="entry name" value="Pkinase"/>
    <property type="match status" value="1"/>
</dbReference>
<dbReference type="GO" id="GO:0000819">
    <property type="term" value="P:sister chromatid segregation"/>
    <property type="evidence" value="ECO:0007669"/>
    <property type="project" value="UniProtKB-ARBA"/>
</dbReference>
<dbReference type="GO" id="GO:0000776">
    <property type="term" value="C:kinetochore"/>
    <property type="evidence" value="ECO:0007669"/>
    <property type="project" value="UniProtKB-ARBA"/>
</dbReference>
<dbReference type="GO" id="GO:0090266">
    <property type="term" value="P:regulation of mitotic cell cycle spindle assembly checkpoint"/>
    <property type="evidence" value="ECO:0007669"/>
    <property type="project" value="UniProtKB-ARBA"/>
</dbReference>
<comment type="similarity">
    <text evidence="14">Belongs to the protein kinase superfamily. Ser/Thr protein kinase family. Aurora subfamily.</text>
</comment>
<evidence type="ECO:0000256" key="14">
    <source>
        <dbReference type="RuleBase" id="RU367134"/>
    </source>
</evidence>
<proteinExistence type="inferred from homology"/>
<name>A0A6S6W7Q6_9PLEO</name>
<dbReference type="InterPro" id="IPR000719">
    <property type="entry name" value="Prot_kinase_dom"/>
</dbReference>
<dbReference type="GO" id="GO:0008608">
    <property type="term" value="P:attachment of spindle microtubules to kinetochore"/>
    <property type="evidence" value="ECO:0007669"/>
    <property type="project" value="UniProtKB-ARBA"/>
</dbReference>
<dbReference type="EC" id="2.7.11.1" evidence="1 14"/>
<dbReference type="Proteomes" id="UP000472372">
    <property type="component" value="Chromosome 7"/>
</dbReference>
<feature type="active site" description="Proton acceptor" evidence="10">
    <location>
        <position position="240"/>
    </location>
</feature>
<evidence type="ECO:0000256" key="15">
    <source>
        <dbReference type="SAM" id="MobiDB-lite"/>
    </source>
</evidence>
<feature type="binding site" evidence="11">
    <location>
        <position position="258"/>
    </location>
    <ligand>
        <name>ATP</name>
        <dbReference type="ChEBI" id="CHEBI:30616"/>
    </ligand>
</feature>
<evidence type="ECO:0000256" key="4">
    <source>
        <dbReference type="ARBA" id="ARBA00022679"/>
    </source>
</evidence>
<evidence type="ECO:0000256" key="9">
    <source>
        <dbReference type="ARBA" id="ARBA00048679"/>
    </source>
</evidence>
<dbReference type="GO" id="GO:0032133">
    <property type="term" value="C:chromosome passenger complex"/>
    <property type="evidence" value="ECO:0007669"/>
    <property type="project" value="UniProtKB-ARBA"/>
</dbReference>
<evidence type="ECO:0000256" key="3">
    <source>
        <dbReference type="ARBA" id="ARBA00022527"/>
    </source>
</evidence>
<feature type="region of interest" description="Disordered" evidence="15">
    <location>
        <begin position="37"/>
        <end position="68"/>
    </location>
</feature>
<gene>
    <name evidence="16" type="ORF">PTTW11_07723</name>
</gene>
<dbReference type="PROSITE" id="PS50011">
    <property type="entry name" value="PROTEIN_KINASE_DOM"/>
    <property type="match status" value="1"/>
</dbReference>
<evidence type="ECO:0000256" key="1">
    <source>
        <dbReference type="ARBA" id="ARBA00012513"/>
    </source>
</evidence>
<evidence type="ECO:0000256" key="11">
    <source>
        <dbReference type="PIRSR" id="PIRSR630616-2"/>
    </source>
</evidence>
<dbReference type="SMART" id="SM00220">
    <property type="entry name" value="S_TKc"/>
    <property type="match status" value="1"/>
</dbReference>
<dbReference type="AlphaFoldDB" id="A0A6S6W7Q6"/>
<comment type="catalytic activity">
    <reaction evidence="9 14">
        <text>L-seryl-[protein] + ATP = O-phospho-L-seryl-[protein] + ADP + H(+)</text>
        <dbReference type="Rhea" id="RHEA:17989"/>
        <dbReference type="Rhea" id="RHEA-COMP:9863"/>
        <dbReference type="Rhea" id="RHEA-COMP:11604"/>
        <dbReference type="ChEBI" id="CHEBI:15378"/>
        <dbReference type="ChEBI" id="CHEBI:29999"/>
        <dbReference type="ChEBI" id="CHEBI:30616"/>
        <dbReference type="ChEBI" id="CHEBI:83421"/>
        <dbReference type="ChEBI" id="CHEBI:456216"/>
        <dbReference type="EC" id="2.7.11.1"/>
    </reaction>
</comment>
<dbReference type="InterPro" id="IPR030616">
    <property type="entry name" value="Aur-like"/>
</dbReference>
<dbReference type="GO" id="GO:0045143">
    <property type="term" value="P:homologous chromosome segregation"/>
    <property type="evidence" value="ECO:0007669"/>
    <property type="project" value="UniProtKB-ARBA"/>
</dbReference>
<dbReference type="InterPro" id="IPR008271">
    <property type="entry name" value="Ser/Thr_kinase_AS"/>
</dbReference>
<keyword evidence="6 14" id="KW-0418">Kinase</keyword>
<dbReference type="GO" id="GO:0072479">
    <property type="term" value="P:response to mitotic cell cycle spindle assembly checkpoint signaling"/>
    <property type="evidence" value="ECO:0007669"/>
    <property type="project" value="UniProtKB-ARBA"/>
</dbReference>
<feature type="compositionally biased region" description="Polar residues" evidence="15">
    <location>
        <begin position="95"/>
        <end position="106"/>
    </location>
</feature>
<feature type="cross-link" description="Glycyl lysine isopeptide (Lys-Gly) (interchain with G-Cter in SUMO2)" evidence="12">
    <location>
        <position position="242"/>
    </location>
</feature>
<evidence type="ECO:0000256" key="5">
    <source>
        <dbReference type="ARBA" id="ARBA00022741"/>
    </source>
</evidence>
<evidence type="ECO:0000256" key="8">
    <source>
        <dbReference type="ARBA" id="ARBA00047899"/>
    </source>
</evidence>
<keyword evidence="5 11" id="KW-0547">Nucleotide-binding</keyword>
<feature type="binding site" evidence="11">
    <location>
        <begin position="244"/>
        <end position="245"/>
    </location>
    <ligand>
        <name>ATP</name>
        <dbReference type="ChEBI" id="CHEBI:30616"/>
    </ligand>
</feature>
<evidence type="ECO:0000256" key="10">
    <source>
        <dbReference type="PIRSR" id="PIRSR630616-1"/>
    </source>
</evidence>
<accession>A0A6S6W7Q6</accession>
<dbReference type="EMBL" id="HG992983">
    <property type="protein sequence ID" value="CAE7193291.1"/>
    <property type="molecule type" value="Genomic_DNA"/>
</dbReference>
<keyword evidence="4 14" id="KW-0808">Transferase</keyword>
<evidence type="ECO:0000313" key="16">
    <source>
        <dbReference type="EMBL" id="CAE7193291.1"/>
    </source>
</evidence>
<dbReference type="GO" id="GO:0044779">
    <property type="term" value="P:meiotic spindle checkpoint signaling"/>
    <property type="evidence" value="ECO:0007669"/>
    <property type="project" value="UniProtKB-ARBA"/>
</dbReference>
<dbReference type="GO" id="GO:1902115">
    <property type="term" value="P:regulation of organelle assembly"/>
    <property type="evidence" value="ECO:0007669"/>
    <property type="project" value="UniProtKB-ARBA"/>
</dbReference>
<dbReference type="SUPFAM" id="SSF56112">
    <property type="entry name" value="Protein kinase-like (PK-like)"/>
    <property type="match status" value="1"/>
</dbReference>
<dbReference type="GO" id="GO:0005524">
    <property type="term" value="F:ATP binding"/>
    <property type="evidence" value="ECO:0007669"/>
    <property type="project" value="UniProtKB-UniRule"/>
</dbReference>
<evidence type="ECO:0000256" key="12">
    <source>
        <dbReference type="PIRSR" id="PIRSR630616-3"/>
    </source>
</evidence>
<evidence type="ECO:0000313" key="17">
    <source>
        <dbReference type="Proteomes" id="UP000472372"/>
    </source>
</evidence>
<evidence type="ECO:0000256" key="6">
    <source>
        <dbReference type="ARBA" id="ARBA00022777"/>
    </source>
</evidence>
<dbReference type="Gene3D" id="1.10.510.10">
    <property type="entry name" value="Transferase(Phosphotransferase) domain 1"/>
    <property type="match status" value="1"/>
</dbReference>
<reference evidence="16" key="1">
    <citation type="submission" date="2021-02" db="EMBL/GenBank/DDBJ databases">
        <authorList>
            <person name="Syme A R."/>
            <person name="Syme A R."/>
            <person name="Moolhuijzen P."/>
        </authorList>
    </citation>
    <scope>NUCLEOTIDE SEQUENCE</scope>
    <source>
        <strain evidence="16">W1-1</strain>
    </source>
</reference>
<dbReference type="GO" id="GO:0051233">
    <property type="term" value="C:spindle midzone"/>
    <property type="evidence" value="ECO:0007669"/>
    <property type="project" value="UniProtKB-ARBA"/>
</dbReference>
<feature type="compositionally biased region" description="Basic residues" evidence="15">
    <location>
        <begin position="39"/>
        <end position="68"/>
    </location>
</feature>
<feature type="binding site" evidence="11">
    <location>
        <position position="144"/>
    </location>
    <ligand>
        <name>ATP</name>
        <dbReference type="ChEBI" id="CHEBI:30616"/>
    </ligand>
</feature>
<organism evidence="16 17">
    <name type="scientific">Pyrenophora teres f. teres</name>
    <dbReference type="NCBI Taxonomy" id="97479"/>
    <lineage>
        <taxon>Eukaryota</taxon>
        <taxon>Fungi</taxon>
        <taxon>Dikarya</taxon>
        <taxon>Ascomycota</taxon>
        <taxon>Pezizomycotina</taxon>
        <taxon>Dothideomycetes</taxon>
        <taxon>Pleosporomycetidae</taxon>
        <taxon>Pleosporales</taxon>
        <taxon>Pleosporineae</taxon>
        <taxon>Pleosporaceae</taxon>
        <taxon>Pyrenophora</taxon>
    </lineage>
</organism>
<evidence type="ECO:0000256" key="13">
    <source>
        <dbReference type="RuleBase" id="RU000304"/>
    </source>
</evidence>
<feature type="binding site" evidence="11">
    <location>
        <position position="125"/>
    </location>
    <ligand>
        <name>ATP</name>
        <dbReference type="ChEBI" id="CHEBI:30616"/>
    </ligand>
</feature>
<dbReference type="CDD" id="cd14007">
    <property type="entry name" value="STKc_Aurora"/>
    <property type="match status" value="1"/>
</dbReference>
<feature type="region of interest" description="Disordered" evidence="15">
    <location>
        <begin position="1"/>
        <end position="20"/>
    </location>
</feature>
<keyword evidence="3 13" id="KW-0723">Serine/threonine-protein kinase</keyword>
<dbReference type="InterPro" id="IPR011009">
    <property type="entry name" value="Kinase-like_dom_sf"/>
</dbReference>
<dbReference type="GO" id="GO:0004674">
    <property type="term" value="F:protein serine/threonine kinase activity"/>
    <property type="evidence" value="ECO:0007669"/>
    <property type="project" value="UniProtKB-KW"/>
</dbReference>